<dbReference type="InterPro" id="IPR003709">
    <property type="entry name" value="VanY-like_core_dom"/>
</dbReference>
<name>A0A160TMI2_9ZZZZ</name>
<dbReference type="Gene3D" id="3.30.1380.10">
    <property type="match status" value="1"/>
</dbReference>
<dbReference type="InterPro" id="IPR052179">
    <property type="entry name" value="DD-CPase-like"/>
</dbReference>
<accession>A0A160TMI2</accession>
<keyword evidence="2" id="KW-0378">Hydrolase</keyword>
<evidence type="ECO:0000313" key="2">
    <source>
        <dbReference type="EMBL" id="CUS44679.1"/>
    </source>
</evidence>
<dbReference type="InterPro" id="IPR058193">
    <property type="entry name" value="VanY/YodJ_core_dom"/>
</dbReference>
<keyword evidence="2" id="KW-0121">Carboxypeptidase</keyword>
<dbReference type="SUPFAM" id="SSF55166">
    <property type="entry name" value="Hedgehog/DD-peptidase"/>
    <property type="match status" value="1"/>
</dbReference>
<proteinExistence type="predicted"/>
<dbReference type="AlphaFoldDB" id="A0A160TMI2"/>
<protein>
    <submittedName>
        <fullName evidence="2">D-alanyl-D-alanine carboxypeptidase</fullName>
        <ecNumber evidence="2">3.4.16.4</ecNumber>
    </submittedName>
</protein>
<feature type="domain" description="D-alanyl-D-alanine carboxypeptidase-like core" evidence="1">
    <location>
        <begin position="68"/>
        <end position="202"/>
    </location>
</feature>
<dbReference type="GO" id="GO:0006508">
    <property type="term" value="P:proteolysis"/>
    <property type="evidence" value="ECO:0007669"/>
    <property type="project" value="InterPro"/>
</dbReference>
<organism evidence="2">
    <name type="scientific">hydrothermal vent metagenome</name>
    <dbReference type="NCBI Taxonomy" id="652676"/>
    <lineage>
        <taxon>unclassified sequences</taxon>
        <taxon>metagenomes</taxon>
        <taxon>ecological metagenomes</taxon>
    </lineage>
</organism>
<evidence type="ECO:0000259" key="1">
    <source>
        <dbReference type="Pfam" id="PF02557"/>
    </source>
</evidence>
<dbReference type="EC" id="3.4.16.4" evidence="2"/>
<gene>
    <name evidence="2" type="ORF">MGWOODY_Smn7</name>
</gene>
<dbReference type="CDD" id="cd14852">
    <property type="entry name" value="LD-carboxypeptidase"/>
    <property type="match status" value="1"/>
</dbReference>
<keyword evidence="2" id="KW-0645">Protease</keyword>
<dbReference type="InterPro" id="IPR009045">
    <property type="entry name" value="Zn_M74/Hedgehog-like"/>
</dbReference>
<dbReference type="Pfam" id="PF02557">
    <property type="entry name" value="VanY"/>
    <property type="match status" value="1"/>
</dbReference>
<dbReference type="EMBL" id="CZQE01000166">
    <property type="protein sequence ID" value="CUS44679.1"/>
    <property type="molecule type" value="Genomic_DNA"/>
</dbReference>
<reference evidence="2" key="1">
    <citation type="submission" date="2015-10" db="EMBL/GenBank/DDBJ databases">
        <authorList>
            <person name="Gilbert D.G."/>
        </authorList>
    </citation>
    <scope>NUCLEOTIDE SEQUENCE</scope>
</reference>
<dbReference type="GO" id="GO:0009002">
    <property type="term" value="F:serine-type D-Ala-D-Ala carboxypeptidase activity"/>
    <property type="evidence" value="ECO:0007669"/>
    <property type="project" value="UniProtKB-EC"/>
</dbReference>
<sequence length="258" mass="27535">MACFGTMPVLAQVPNTGSPASTAPVMVPGIGVTSADGRMFGHLPYAEAPATDMVPVTFPGFALGGTCRLQKEAAADLVMLIEAANATPGIAHRLRGVSCYRTIAYQRSVFCRAGRGADSCGDTASRAHDVGPPGYSEHSTGYAIDFGVHPSPGCRDLEWCMASTPTGLWLIAHARDFGFELSFPAGNKQNVGWEPWHWRWVGRTAQTPGAARARTIFARARAQFPARPMIAGPVIQVTHARPSPAVLPIPVFWPGVYY</sequence>
<dbReference type="PANTHER" id="PTHR34385">
    <property type="entry name" value="D-ALANYL-D-ALANINE CARBOXYPEPTIDASE"/>
    <property type="match status" value="1"/>
</dbReference>
<dbReference type="PANTHER" id="PTHR34385:SF1">
    <property type="entry name" value="PEPTIDOGLYCAN L-ALANYL-D-GLUTAMATE ENDOPEPTIDASE CWLK"/>
    <property type="match status" value="1"/>
</dbReference>